<name>A0ABX0XFD3_9BACT</name>
<accession>A0ABX0XFD3</accession>
<gene>
    <name evidence="1" type="ORF">GGR27_003547</name>
</gene>
<protein>
    <recommendedName>
        <fullName evidence="3">TolC family protein</fullName>
    </recommendedName>
</protein>
<dbReference type="EMBL" id="JAATJH010000008">
    <property type="protein sequence ID" value="NJC28028.1"/>
    <property type="molecule type" value="Genomic_DNA"/>
</dbReference>
<keyword evidence="2" id="KW-1185">Reference proteome</keyword>
<dbReference type="RefSeq" id="WP_168039684.1">
    <property type="nucleotide sequence ID" value="NZ_JAATJH010000008.1"/>
</dbReference>
<sequence>MVESRIGTEEARIGIVRNELAYRLAVAYDEWRYRVSTLVLEDSLLARYVALEPRLAIRQRAGTLGAIDEELLRQKVNFARRKRALSLSHYQAAETELRAIALLPPTLNLRPRPLDIIPPSDMTRDTASAYEQLLRAQKRTLQRESALENELSTQPQISAGYFIQSLEQEYAFQGLTLGVAVPLDRRTAKVRSEQHQLERTQLDNEADGYRQRRDRRLDDLDVNISRLRDAIVGTDAATETGNARLLRIARLQFDQGAIDFLTFSQLTETLLTDQRERLGQLHQLQQLIRERRFLANTQF</sequence>
<dbReference type="Gene3D" id="1.20.1600.10">
    <property type="entry name" value="Outer membrane efflux proteins (OEP)"/>
    <property type="match status" value="1"/>
</dbReference>
<comment type="caution">
    <text evidence="1">The sequence shown here is derived from an EMBL/GenBank/DDBJ whole genome shotgun (WGS) entry which is preliminary data.</text>
</comment>
<evidence type="ECO:0000313" key="1">
    <source>
        <dbReference type="EMBL" id="NJC28028.1"/>
    </source>
</evidence>
<dbReference type="SUPFAM" id="SSF56954">
    <property type="entry name" value="Outer membrane efflux proteins (OEP)"/>
    <property type="match status" value="1"/>
</dbReference>
<dbReference type="Proteomes" id="UP000770785">
    <property type="component" value="Unassembled WGS sequence"/>
</dbReference>
<reference evidence="1 2" key="1">
    <citation type="submission" date="2020-03" db="EMBL/GenBank/DDBJ databases">
        <title>Genomic Encyclopedia of Type Strains, Phase IV (KMG-IV): sequencing the most valuable type-strain genomes for metagenomic binning, comparative biology and taxonomic classification.</title>
        <authorList>
            <person name="Goeker M."/>
        </authorList>
    </citation>
    <scope>NUCLEOTIDE SEQUENCE [LARGE SCALE GENOMIC DNA]</scope>
    <source>
        <strain evidence="1 2">DSM 105096</strain>
    </source>
</reference>
<evidence type="ECO:0008006" key="3">
    <source>
        <dbReference type="Google" id="ProtNLM"/>
    </source>
</evidence>
<organism evidence="1 2">
    <name type="scientific">Neolewinella antarctica</name>
    <dbReference type="NCBI Taxonomy" id="442734"/>
    <lineage>
        <taxon>Bacteria</taxon>
        <taxon>Pseudomonadati</taxon>
        <taxon>Bacteroidota</taxon>
        <taxon>Saprospiria</taxon>
        <taxon>Saprospirales</taxon>
        <taxon>Lewinellaceae</taxon>
        <taxon>Neolewinella</taxon>
    </lineage>
</organism>
<evidence type="ECO:0000313" key="2">
    <source>
        <dbReference type="Proteomes" id="UP000770785"/>
    </source>
</evidence>
<proteinExistence type="predicted"/>